<sequence>MTALSHLSDHEAVLVLTKLLAVHPELGDEAETIAREAVRTVPTGLAEKLRTSIMQLDIEVLSGRTGYQPGRGWVEPYDVADEILDEVIEDFMADAVRRAEAGAVDTAITMCLDIVECLYALPIPTELDNMVLFSYCGEDFARQRARTLIERLGKACVALPEAELTDAAPDWFGST</sequence>
<evidence type="ECO:0000313" key="1">
    <source>
        <dbReference type="EMBL" id="MFB9201748.1"/>
    </source>
</evidence>
<protein>
    <submittedName>
        <fullName evidence="1">Uncharacterized protein</fullName>
    </submittedName>
</protein>
<organism evidence="1 2">
    <name type="scientific">Nonomuraea spiralis</name>
    <dbReference type="NCBI Taxonomy" id="46182"/>
    <lineage>
        <taxon>Bacteria</taxon>
        <taxon>Bacillati</taxon>
        <taxon>Actinomycetota</taxon>
        <taxon>Actinomycetes</taxon>
        <taxon>Streptosporangiales</taxon>
        <taxon>Streptosporangiaceae</taxon>
        <taxon>Nonomuraea</taxon>
    </lineage>
</organism>
<gene>
    <name evidence="1" type="ORF">ACFFV7_11140</name>
</gene>
<reference evidence="1 2" key="1">
    <citation type="submission" date="2024-09" db="EMBL/GenBank/DDBJ databases">
        <authorList>
            <person name="Sun Q."/>
            <person name="Mori K."/>
        </authorList>
    </citation>
    <scope>NUCLEOTIDE SEQUENCE [LARGE SCALE GENOMIC DNA]</scope>
    <source>
        <strain evidence="1 2">CCM 3426</strain>
    </source>
</reference>
<evidence type="ECO:0000313" key="2">
    <source>
        <dbReference type="Proteomes" id="UP001589647"/>
    </source>
</evidence>
<name>A0ABV5IB40_9ACTN</name>
<proteinExistence type="predicted"/>
<accession>A0ABV5IB40</accession>
<dbReference type="EMBL" id="JBHMEI010000006">
    <property type="protein sequence ID" value="MFB9201748.1"/>
    <property type="molecule type" value="Genomic_DNA"/>
</dbReference>
<dbReference type="Proteomes" id="UP001589647">
    <property type="component" value="Unassembled WGS sequence"/>
</dbReference>
<dbReference type="RefSeq" id="WP_189647368.1">
    <property type="nucleotide sequence ID" value="NZ_BMRC01000004.1"/>
</dbReference>
<comment type="caution">
    <text evidence="1">The sequence shown here is derived from an EMBL/GenBank/DDBJ whole genome shotgun (WGS) entry which is preliminary data.</text>
</comment>
<keyword evidence="2" id="KW-1185">Reference proteome</keyword>